<accession>H5TD00</accession>
<dbReference type="AlphaFoldDB" id="H5TD00"/>
<keyword evidence="1" id="KW-0732">Signal</keyword>
<dbReference type="STRING" id="56804.BAE46_11760"/>
<sequence>MNKLLTGLSCATLLLSSALAFANQDLPEADLELLLNFKDYCQEVADDDGTGDLSLQAFLLVCVNEELAAEGYQAITNLPE</sequence>
<reference evidence="2 3" key="1">
    <citation type="journal article" date="2012" name="J. Bacteriol.">
        <title>Genome sequence of proteorhodopsin-containing sea ice bacterium Glaciecola punicea ACAM 611T.</title>
        <authorList>
            <person name="Qin Q.-L."/>
            <person name="Xie B.-B."/>
            <person name="Shu Y.-L."/>
            <person name="Rong J.-C."/>
            <person name="Zhao D.-L."/>
            <person name="Zhang X.-Y."/>
            <person name="Chen X.-L."/>
            <person name="Zhou B.-C."/>
            <person name="Zhanga Y.-Z."/>
        </authorList>
    </citation>
    <scope>NUCLEOTIDE SEQUENCE [LARGE SCALE GENOMIC DNA]</scope>
    <source>
        <strain evidence="2 3">ACAM 611</strain>
    </source>
</reference>
<organism evidence="2 3">
    <name type="scientific">Glaciecola punicea ACAM 611</name>
    <dbReference type="NCBI Taxonomy" id="1121923"/>
    <lineage>
        <taxon>Bacteria</taxon>
        <taxon>Pseudomonadati</taxon>
        <taxon>Pseudomonadota</taxon>
        <taxon>Gammaproteobacteria</taxon>
        <taxon>Alteromonadales</taxon>
        <taxon>Alteromonadaceae</taxon>
        <taxon>Glaciecola</taxon>
    </lineage>
</organism>
<evidence type="ECO:0000256" key="1">
    <source>
        <dbReference type="SAM" id="SignalP"/>
    </source>
</evidence>
<feature type="chain" id="PRO_5003597930" description="Secreted protein" evidence="1">
    <location>
        <begin position="23"/>
        <end position="80"/>
    </location>
</feature>
<name>H5TD00_9ALTE</name>
<evidence type="ECO:0000313" key="3">
    <source>
        <dbReference type="Proteomes" id="UP000053586"/>
    </source>
</evidence>
<protein>
    <recommendedName>
        <fullName evidence="4">Secreted protein</fullName>
    </recommendedName>
</protein>
<feature type="signal peptide" evidence="1">
    <location>
        <begin position="1"/>
        <end position="22"/>
    </location>
</feature>
<dbReference type="RefSeq" id="WP_006006045.1">
    <property type="nucleotide sequence ID" value="NZ_BAET01000022.1"/>
</dbReference>
<dbReference type="Proteomes" id="UP000053586">
    <property type="component" value="Unassembled WGS sequence"/>
</dbReference>
<dbReference type="EMBL" id="BAET01000022">
    <property type="protein sequence ID" value="GAB56177.1"/>
    <property type="molecule type" value="Genomic_DNA"/>
</dbReference>
<reference evidence="2 3" key="2">
    <citation type="journal article" date="2017" name="Antonie Van Leeuwenhoek">
        <title>Rhizobium rhizosphaerae sp. nov., a novel species isolated from rice rhizosphere.</title>
        <authorList>
            <person name="Zhao J.J."/>
            <person name="Zhang J."/>
            <person name="Zhang R.J."/>
            <person name="Zhang C.W."/>
            <person name="Yin H.Q."/>
            <person name="Zhang X.X."/>
        </authorList>
    </citation>
    <scope>NUCLEOTIDE SEQUENCE [LARGE SCALE GENOMIC DNA]</scope>
    <source>
        <strain evidence="2 3">ACAM 611</strain>
    </source>
</reference>
<keyword evidence="3" id="KW-1185">Reference proteome</keyword>
<evidence type="ECO:0008006" key="4">
    <source>
        <dbReference type="Google" id="ProtNLM"/>
    </source>
</evidence>
<proteinExistence type="predicted"/>
<comment type="caution">
    <text evidence="2">The sequence shown here is derived from an EMBL/GenBank/DDBJ whole genome shotgun (WGS) entry which is preliminary data.</text>
</comment>
<gene>
    <name evidence="2" type="ORF">GPUN_2062</name>
</gene>
<evidence type="ECO:0000313" key="2">
    <source>
        <dbReference type="EMBL" id="GAB56177.1"/>
    </source>
</evidence>